<dbReference type="Proteomes" id="UP000318717">
    <property type="component" value="Unassembled WGS sequence"/>
</dbReference>
<dbReference type="RefSeq" id="WP_141345318.1">
    <property type="nucleotide sequence ID" value="NZ_BJLF01000007.1"/>
</dbReference>
<evidence type="ECO:0000256" key="1">
    <source>
        <dbReference type="SAM" id="SignalP"/>
    </source>
</evidence>
<evidence type="ECO:0008006" key="4">
    <source>
        <dbReference type="Google" id="ProtNLM"/>
    </source>
</evidence>
<evidence type="ECO:0000313" key="3">
    <source>
        <dbReference type="Proteomes" id="UP000318717"/>
    </source>
</evidence>
<feature type="signal peptide" evidence="1">
    <location>
        <begin position="1"/>
        <end position="23"/>
    </location>
</feature>
<reference evidence="2 3" key="1">
    <citation type="submission" date="2019-06" db="EMBL/GenBank/DDBJ databases">
        <title>Whole genome shotgun sequence of Vibrio inusitatus NBRC 102082.</title>
        <authorList>
            <person name="Hosoyama A."/>
            <person name="Uohara A."/>
            <person name="Ohji S."/>
            <person name="Ichikawa N."/>
        </authorList>
    </citation>
    <scope>NUCLEOTIDE SEQUENCE [LARGE SCALE GENOMIC DNA]</scope>
    <source>
        <strain evidence="2 3">NBRC 102082</strain>
    </source>
</reference>
<comment type="caution">
    <text evidence="2">The sequence shown here is derived from an EMBL/GenBank/DDBJ whole genome shotgun (WGS) entry which is preliminary data.</text>
</comment>
<protein>
    <recommendedName>
        <fullName evidence="4">Lipoprotein</fullName>
    </recommendedName>
</protein>
<dbReference type="OrthoDB" id="9838548at2"/>
<dbReference type="AlphaFoldDB" id="A0A4Y3HVG5"/>
<evidence type="ECO:0000313" key="2">
    <source>
        <dbReference type="EMBL" id="GEA50985.1"/>
    </source>
</evidence>
<dbReference type="PROSITE" id="PS51257">
    <property type="entry name" value="PROKAR_LIPOPROTEIN"/>
    <property type="match status" value="1"/>
</dbReference>
<gene>
    <name evidence="2" type="ORF">VIN01S_17890</name>
</gene>
<keyword evidence="1" id="KW-0732">Signal</keyword>
<proteinExistence type="predicted"/>
<sequence length="146" mass="15407">MKSIFTILITSLMLFGCASNETAMLQQGEVLANQITKNDNTGAGEAIGNLGGLVASDSDSRLAGFLIGGLVGDAIEEGSLSVTSELVIRLEDNRVINIKMPTVTDKLKEGDIVDVAFNQYGDPIDVKVAVKIRALPAEVATTKLIQ</sequence>
<name>A0A4Y3HVG5_9VIBR</name>
<keyword evidence="3" id="KW-1185">Reference proteome</keyword>
<feature type="chain" id="PRO_5021429574" description="Lipoprotein" evidence="1">
    <location>
        <begin position="24"/>
        <end position="146"/>
    </location>
</feature>
<organism evidence="2 3">
    <name type="scientific">Vibrio inusitatus NBRC 102082</name>
    <dbReference type="NCBI Taxonomy" id="1219070"/>
    <lineage>
        <taxon>Bacteria</taxon>
        <taxon>Pseudomonadati</taxon>
        <taxon>Pseudomonadota</taxon>
        <taxon>Gammaproteobacteria</taxon>
        <taxon>Vibrionales</taxon>
        <taxon>Vibrionaceae</taxon>
        <taxon>Vibrio</taxon>
    </lineage>
</organism>
<accession>A0A4Y3HVG5</accession>
<dbReference type="EMBL" id="BJLF01000007">
    <property type="protein sequence ID" value="GEA50985.1"/>
    <property type="molecule type" value="Genomic_DNA"/>
</dbReference>